<protein>
    <submittedName>
        <fullName evidence="2">Serine/threonine protein kinase</fullName>
    </submittedName>
</protein>
<reference evidence="2 3" key="2">
    <citation type="journal article" date="2013" name="Genome Biol. Evol.">
        <title>Genome sequencing of Giardia lamblia genotypes A2 and B isolates (DH and GS) and comparative analysis with the genomes of genotypes A1 and E (WB and Pig).</title>
        <authorList>
            <person name="Adam R.D."/>
            <person name="Dahlstrom E.W."/>
            <person name="Martens C.A."/>
            <person name="Bruno D.P."/>
            <person name="Barbian K.D."/>
            <person name="Ricklefs S.M."/>
            <person name="Hernandez M.M."/>
            <person name="Narla N.P."/>
            <person name="Patel R.B."/>
            <person name="Porcella S.F."/>
            <person name="Nash T.E."/>
        </authorList>
    </citation>
    <scope>NUCLEOTIDE SEQUENCE [LARGE SCALE GENOMIC DNA]</scope>
    <source>
        <strain evidence="2 3">GS</strain>
    </source>
</reference>
<feature type="non-terminal residue" evidence="2">
    <location>
        <position position="1"/>
    </location>
</feature>
<dbReference type="GO" id="GO:0004674">
    <property type="term" value="F:protein serine/threonine kinase activity"/>
    <property type="evidence" value="ECO:0007669"/>
    <property type="project" value="UniProtKB-KW"/>
</dbReference>
<name>V6TNV8_GIAIN</name>
<keyword evidence="2" id="KW-0418">Kinase</keyword>
<gene>
    <name evidence="2" type="ORF">GSB_155290</name>
</gene>
<keyword evidence="2" id="KW-0723">Serine/threonine-protein kinase</keyword>
<reference evidence="3" key="1">
    <citation type="submission" date="2012-02" db="EMBL/GenBank/DDBJ databases">
        <title>Genome sequencing of Giardia lamblia Genotypes A2 and B isolates (DH and GS) and comparative analysis with the genomes of Genotypes A1 and E (WB and Pig).</title>
        <authorList>
            <person name="Adam R."/>
            <person name="Dahlstrom E."/>
            <person name="Martens C."/>
            <person name="Bruno D."/>
            <person name="Barbian K."/>
            <person name="Porcella S.F."/>
            <person name="Nash T."/>
        </authorList>
    </citation>
    <scope>NUCLEOTIDE SEQUENCE</scope>
    <source>
        <strain evidence="3">GS</strain>
    </source>
</reference>
<dbReference type="Proteomes" id="UP000018040">
    <property type="component" value="Unassembled WGS sequence"/>
</dbReference>
<keyword evidence="2" id="KW-0808">Transferase</keyword>
<evidence type="ECO:0000313" key="2">
    <source>
        <dbReference type="EMBL" id="ESU40411.1"/>
    </source>
</evidence>
<sequence>VWGLSQAVHQMTVEHAAGPLREMHMRRHPSAGAWQVMAAETVISTGRGATQSGPVLCRGTACTAVPTAEGCVLAALCVRQAVRQSVQGSRQACAGTEGQLLFLLPWLTRRLPVCGQHAEATARGASAQRHRSASLAEEKPASREAPQQHTSRRHRSAALVETLCPCEELQQPGRAAHVIAAALNNPALCCLRRA</sequence>
<proteinExistence type="predicted"/>
<comment type="caution">
    <text evidence="2">The sequence shown here is derived from an EMBL/GenBank/DDBJ whole genome shotgun (WGS) entry which is preliminary data.</text>
</comment>
<feature type="region of interest" description="Disordered" evidence="1">
    <location>
        <begin position="122"/>
        <end position="154"/>
    </location>
</feature>
<accession>V6TNV8</accession>
<organism evidence="2 3">
    <name type="scientific">Giardia intestinalis</name>
    <name type="common">Giardia lamblia</name>
    <dbReference type="NCBI Taxonomy" id="5741"/>
    <lineage>
        <taxon>Eukaryota</taxon>
        <taxon>Metamonada</taxon>
        <taxon>Diplomonadida</taxon>
        <taxon>Hexamitidae</taxon>
        <taxon>Giardiinae</taxon>
        <taxon>Giardia</taxon>
    </lineage>
</organism>
<evidence type="ECO:0000256" key="1">
    <source>
        <dbReference type="SAM" id="MobiDB-lite"/>
    </source>
</evidence>
<evidence type="ECO:0000313" key="3">
    <source>
        <dbReference type="Proteomes" id="UP000018040"/>
    </source>
</evidence>
<dbReference type="AlphaFoldDB" id="V6TNV8"/>
<dbReference type="EMBL" id="AHHH01000230">
    <property type="protein sequence ID" value="ESU40411.1"/>
    <property type="molecule type" value="Genomic_DNA"/>
</dbReference>